<feature type="transmembrane region" description="Helical" evidence="1">
    <location>
        <begin position="227"/>
        <end position="248"/>
    </location>
</feature>
<keyword evidence="3" id="KW-1185">Reference proteome</keyword>
<reference evidence="3" key="1">
    <citation type="journal article" date="2019" name="Int. J. Syst. Evol. Microbiol.">
        <title>The Global Catalogue of Microorganisms (GCM) 10K type strain sequencing project: providing services to taxonomists for standard genome sequencing and annotation.</title>
        <authorList>
            <consortium name="The Broad Institute Genomics Platform"/>
            <consortium name="The Broad Institute Genome Sequencing Center for Infectious Disease"/>
            <person name="Wu L."/>
            <person name="Ma J."/>
        </authorList>
    </citation>
    <scope>NUCLEOTIDE SEQUENCE [LARGE SCALE GENOMIC DNA]</scope>
    <source>
        <strain evidence="3">IBRC-M 10987</strain>
    </source>
</reference>
<keyword evidence="1" id="KW-0472">Membrane</keyword>
<comment type="caution">
    <text evidence="2">The sequence shown here is derived from an EMBL/GenBank/DDBJ whole genome shotgun (WGS) entry which is preliminary data.</text>
</comment>
<feature type="transmembrane region" description="Helical" evidence="1">
    <location>
        <begin position="143"/>
        <end position="163"/>
    </location>
</feature>
<dbReference type="RefSeq" id="WP_377718219.1">
    <property type="nucleotide sequence ID" value="NZ_JBHSAM010000020.1"/>
</dbReference>
<feature type="transmembrane region" description="Helical" evidence="1">
    <location>
        <begin position="260"/>
        <end position="277"/>
    </location>
</feature>
<protein>
    <recommendedName>
        <fullName evidence="4">ABC transporter permease</fullName>
    </recommendedName>
</protein>
<keyword evidence="1" id="KW-0812">Transmembrane</keyword>
<dbReference type="EMBL" id="JBHSAM010000020">
    <property type="protein sequence ID" value="MFC4099523.1"/>
    <property type="molecule type" value="Genomic_DNA"/>
</dbReference>
<accession>A0ABV8JX69</accession>
<evidence type="ECO:0000256" key="1">
    <source>
        <dbReference type="SAM" id="Phobius"/>
    </source>
</evidence>
<name>A0ABV8JX69_9BACL</name>
<sequence>MMRTLWLQTGFELKLIARLRWTLLLPPAAGLWMLFQCADIGLPASMDVNLYAADAHATLMTFLTALPMFLGVLLIRRDALNPSYEWSLTLPVTNRVMIAAKWIAGMLYSSAFTVCILAVYVGVAVHHKLSWRSIWSEIAHYAPLYETSFAAGVAVGIVVGALFPLRFALPVAFCGWIFGSIFVPIYLIEVFNWHPMRLFSLNHLIGDLGASASEAWAYRLSGLEYPLTYAFAGTVTVLLLAAACSLLARTRPVVRPVAPIALMGAALIAASAVYVPYAEVWQQRYAQWRQLMPSVPDADAAQIRPHEPYAFEVASLDVRLSRGEDDSLTARAEIVLPTRAGQLLPAHEGVDTVTDRTEGRVTFLLYPKFNVRGLTVDGETVPWTQEQDRISFDQDALDPAASSHKVVWEYAAASPLNEWAQDGSGQYHLLFAHGGSSFLPAYLGWYPIPGGDSLMYRLGDQIVPRADVTDGLRADFRLRLEGFAGRLVSTLPPADDDRPDARSFAGTDAALPTIAGGSFTTVKVADEPAFMLTTPGNVEEARIFLENLRERRAFYEQWTGMRLERIRQIVYFPFIGTFDRSYGLTSVFPIGDTLFIGELRHSNLDAYRMEQTLSFLLFGDTVYSSSPVNEWEDQNRSMLSTYSIVQEIRRMIALYIPMKERVIAQEEDVYMLSPIGEKMKQMIDTAYEEGKADVAKRVLRRFWNEGLTIEDHTSARFASPLAIEAAEPYRYPRITWEQWLQAWYEEKGR</sequence>
<feature type="transmembrane region" description="Helical" evidence="1">
    <location>
        <begin position="55"/>
        <end position="75"/>
    </location>
</feature>
<organism evidence="2 3">
    <name type="scientific">Paenibacillus xanthanilyticus</name>
    <dbReference type="NCBI Taxonomy" id="1783531"/>
    <lineage>
        <taxon>Bacteria</taxon>
        <taxon>Bacillati</taxon>
        <taxon>Bacillota</taxon>
        <taxon>Bacilli</taxon>
        <taxon>Bacillales</taxon>
        <taxon>Paenibacillaceae</taxon>
        <taxon>Paenibacillus</taxon>
    </lineage>
</organism>
<feature type="transmembrane region" description="Helical" evidence="1">
    <location>
        <begin position="170"/>
        <end position="188"/>
    </location>
</feature>
<feature type="transmembrane region" description="Helical" evidence="1">
    <location>
        <begin position="96"/>
        <end position="123"/>
    </location>
</feature>
<feature type="transmembrane region" description="Helical" evidence="1">
    <location>
        <begin position="21"/>
        <end position="43"/>
    </location>
</feature>
<proteinExistence type="predicted"/>
<gene>
    <name evidence="2" type="ORF">ACFOZ8_07635</name>
</gene>
<evidence type="ECO:0008006" key="4">
    <source>
        <dbReference type="Google" id="ProtNLM"/>
    </source>
</evidence>
<keyword evidence="1" id="KW-1133">Transmembrane helix</keyword>
<evidence type="ECO:0000313" key="3">
    <source>
        <dbReference type="Proteomes" id="UP001595715"/>
    </source>
</evidence>
<evidence type="ECO:0000313" key="2">
    <source>
        <dbReference type="EMBL" id="MFC4099523.1"/>
    </source>
</evidence>
<dbReference type="Proteomes" id="UP001595715">
    <property type="component" value="Unassembled WGS sequence"/>
</dbReference>